<reference evidence="2 3" key="1">
    <citation type="submission" date="2023-07" db="EMBL/GenBank/DDBJ databases">
        <title>Sorghum-associated microbial communities from plants grown in Nebraska, USA.</title>
        <authorList>
            <person name="Schachtman D."/>
        </authorList>
    </citation>
    <scope>NUCLEOTIDE SEQUENCE [LARGE SCALE GENOMIC DNA]</scope>
    <source>
        <strain evidence="2 3">4138</strain>
    </source>
</reference>
<accession>A0ABU1W269</accession>
<organism evidence="2 3">
    <name type="scientific">Rheinheimera soli</name>
    <dbReference type="NCBI Taxonomy" id="443616"/>
    <lineage>
        <taxon>Bacteria</taxon>
        <taxon>Pseudomonadati</taxon>
        <taxon>Pseudomonadota</taxon>
        <taxon>Gammaproteobacteria</taxon>
        <taxon>Chromatiales</taxon>
        <taxon>Chromatiaceae</taxon>
        <taxon>Rheinheimera</taxon>
    </lineage>
</organism>
<sequence length="56" mass="6137">MFQLSKRTTVLALLALVWAMVVGLAWQIQPDPLLHLVQIPILLVLTLGLASTSLDD</sequence>
<comment type="caution">
    <text evidence="2">The sequence shown here is derived from an EMBL/GenBank/DDBJ whole genome shotgun (WGS) entry which is preliminary data.</text>
</comment>
<dbReference type="RefSeq" id="WP_008898899.1">
    <property type="nucleotide sequence ID" value="NZ_JAVDWR010000011.1"/>
</dbReference>
<evidence type="ECO:0000313" key="2">
    <source>
        <dbReference type="EMBL" id="MDR7122066.1"/>
    </source>
</evidence>
<evidence type="ECO:0000313" key="3">
    <source>
        <dbReference type="Proteomes" id="UP001257909"/>
    </source>
</evidence>
<feature type="transmembrane region" description="Helical" evidence="1">
    <location>
        <begin position="35"/>
        <end position="54"/>
    </location>
</feature>
<proteinExistence type="predicted"/>
<keyword evidence="1" id="KW-0472">Membrane</keyword>
<evidence type="ECO:0000256" key="1">
    <source>
        <dbReference type="SAM" id="Phobius"/>
    </source>
</evidence>
<keyword evidence="1" id="KW-0812">Transmembrane</keyword>
<gene>
    <name evidence="2" type="ORF">J2W69_003023</name>
</gene>
<protein>
    <submittedName>
        <fullName evidence="2">Uncharacterized protein</fullName>
    </submittedName>
</protein>
<dbReference type="EMBL" id="JAVDWR010000011">
    <property type="protein sequence ID" value="MDR7122066.1"/>
    <property type="molecule type" value="Genomic_DNA"/>
</dbReference>
<name>A0ABU1W269_9GAMM</name>
<keyword evidence="1" id="KW-1133">Transmembrane helix</keyword>
<keyword evidence="3" id="KW-1185">Reference proteome</keyword>
<dbReference type="Proteomes" id="UP001257909">
    <property type="component" value="Unassembled WGS sequence"/>
</dbReference>